<reference evidence="2 3" key="1">
    <citation type="journal article" date="2017" name="Int. J. Parasitol.">
        <title>The genome of the protozoan parasite Cystoisospora suis and a reverse vaccinology approach to identify vaccine candidates.</title>
        <authorList>
            <person name="Palmieri N."/>
            <person name="Shrestha A."/>
            <person name="Ruttkowski B."/>
            <person name="Beck T."/>
            <person name="Vogl C."/>
            <person name="Tomley F."/>
            <person name="Blake D.P."/>
            <person name="Joachim A."/>
        </authorList>
    </citation>
    <scope>NUCLEOTIDE SEQUENCE [LARGE SCALE GENOMIC DNA]</scope>
    <source>
        <strain evidence="2 3">Wien I</strain>
    </source>
</reference>
<sequence>MTVPSRCASLFLSFGRGPTGLYGSPFLGGPRVFSPTANRQGTLISQAFRTKECFRACPPPMSSKKGVVFFSRTFSSVTEMDSGKSSSAPATIKHEPANAYPETPLHFYRATPYSEGSINHRFFYINLVFLLFVYDVGSAMIDL</sequence>
<keyword evidence="3" id="KW-1185">Reference proteome</keyword>
<dbReference type="OrthoDB" id="444868at2759"/>
<evidence type="ECO:0000313" key="2">
    <source>
        <dbReference type="EMBL" id="PHJ22346.1"/>
    </source>
</evidence>
<dbReference type="GeneID" id="94427213"/>
<dbReference type="AlphaFoldDB" id="A0A2C6L464"/>
<dbReference type="EMBL" id="MIGC01001718">
    <property type="protein sequence ID" value="PHJ22346.1"/>
    <property type="molecule type" value="Genomic_DNA"/>
</dbReference>
<dbReference type="VEuPathDB" id="ToxoDB:CSUI_003807"/>
<proteinExistence type="predicted"/>
<keyword evidence="1" id="KW-1133">Transmembrane helix</keyword>
<evidence type="ECO:0008006" key="4">
    <source>
        <dbReference type="Google" id="ProtNLM"/>
    </source>
</evidence>
<evidence type="ECO:0000256" key="1">
    <source>
        <dbReference type="SAM" id="Phobius"/>
    </source>
</evidence>
<comment type="caution">
    <text evidence="2">The sequence shown here is derived from an EMBL/GenBank/DDBJ whole genome shotgun (WGS) entry which is preliminary data.</text>
</comment>
<protein>
    <recommendedName>
        <fullName evidence="4">Transmembrane protein</fullName>
    </recommendedName>
</protein>
<evidence type="ECO:0000313" key="3">
    <source>
        <dbReference type="Proteomes" id="UP000221165"/>
    </source>
</evidence>
<keyword evidence="1" id="KW-0812">Transmembrane</keyword>
<organism evidence="2 3">
    <name type="scientific">Cystoisospora suis</name>
    <dbReference type="NCBI Taxonomy" id="483139"/>
    <lineage>
        <taxon>Eukaryota</taxon>
        <taxon>Sar</taxon>
        <taxon>Alveolata</taxon>
        <taxon>Apicomplexa</taxon>
        <taxon>Conoidasida</taxon>
        <taxon>Coccidia</taxon>
        <taxon>Eucoccidiorida</taxon>
        <taxon>Eimeriorina</taxon>
        <taxon>Sarcocystidae</taxon>
        <taxon>Cystoisospora</taxon>
    </lineage>
</organism>
<keyword evidence="1" id="KW-0472">Membrane</keyword>
<dbReference type="RefSeq" id="XP_067924023.1">
    <property type="nucleotide sequence ID" value="XM_068064002.1"/>
</dbReference>
<dbReference type="Proteomes" id="UP000221165">
    <property type="component" value="Unassembled WGS sequence"/>
</dbReference>
<name>A0A2C6L464_9APIC</name>
<gene>
    <name evidence="2" type="ORF">CSUI_003807</name>
</gene>
<feature type="transmembrane region" description="Helical" evidence="1">
    <location>
        <begin position="122"/>
        <end position="141"/>
    </location>
</feature>
<accession>A0A2C6L464</accession>